<evidence type="ECO:0000256" key="6">
    <source>
        <dbReference type="ARBA" id="ARBA00067332"/>
    </source>
</evidence>
<evidence type="ECO:0000313" key="9">
    <source>
        <dbReference type="EMBL" id="NRF17786.1"/>
    </source>
</evidence>
<reference evidence="9" key="1">
    <citation type="submission" date="2019-07" db="EMBL/GenBank/DDBJ databases">
        <title>FDA dAtabase for Regulatory Grade micrObial Sequences (FDA-ARGOS): Supporting development and validation of Infectious Disease Dx tests.</title>
        <authorList>
            <person name="Bachman M."/>
            <person name="Young C."/>
            <person name="Tallon L."/>
            <person name="Sadzewicz L."/>
            <person name="Vavikolanu K."/>
            <person name="Mehta A."/>
            <person name="Aluvathingal J."/>
            <person name="Nadendla S."/>
            <person name="Nandy P."/>
            <person name="Geyer C."/>
            <person name="Yan Y."/>
            <person name="Sichtig H."/>
        </authorList>
    </citation>
    <scope>NUCLEOTIDE SEQUENCE</scope>
    <source>
        <strain evidence="9">FDAARGOS_618</strain>
        <plasmid evidence="9">unnamed2</plasmid>
    </source>
</reference>
<name>A0AA44IXP6_9HYPH</name>
<protein>
    <recommendedName>
        <fullName evidence="6">HTH-type transcriptional regulator TtuA</fullName>
    </recommendedName>
    <alternativeName>
        <fullName evidence="7">Tartrate utilization transcriptional regulator</fullName>
    </alternativeName>
</protein>
<dbReference type="SUPFAM" id="SSF46785">
    <property type="entry name" value="Winged helix' DNA-binding domain"/>
    <property type="match status" value="1"/>
</dbReference>
<dbReference type="GO" id="GO:0003700">
    <property type="term" value="F:DNA-binding transcription factor activity"/>
    <property type="evidence" value="ECO:0007669"/>
    <property type="project" value="InterPro"/>
</dbReference>
<geneLocation type="plasmid" evidence="9">
    <name>unnamed2</name>
</geneLocation>
<dbReference type="AlphaFoldDB" id="A0AA44IXP6"/>
<comment type="function">
    <text evidence="5">Transcriptional regulator of the ttuABCDE tartrate utilization operon.</text>
</comment>
<keyword evidence="9" id="KW-0614">Plasmid</keyword>
<keyword evidence="3" id="KW-0238">DNA-binding</keyword>
<evidence type="ECO:0000256" key="4">
    <source>
        <dbReference type="ARBA" id="ARBA00023163"/>
    </source>
</evidence>
<dbReference type="CDD" id="cd08414">
    <property type="entry name" value="PBP2_LTTR_aromatics_like"/>
    <property type="match status" value="1"/>
</dbReference>
<dbReference type="SUPFAM" id="SSF53850">
    <property type="entry name" value="Periplasmic binding protein-like II"/>
    <property type="match status" value="1"/>
</dbReference>
<evidence type="ECO:0000256" key="5">
    <source>
        <dbReference type="ARBA" id="ARBA00054626"/>
    </source>
</evidence>
<dbReference type="InterPro" id="IPR036388">
    <property type="entry name" value="WH-like_DNA-bd_sf"/>
</dbReference>
<dbReference type="PANTHER" id="PTHR30346:SF28">
    <property type="entry name" value="HTH-TYPE TRANSCRIPTIONAL REGULATOR CYNR"/>
    <property type="match status" value="1"/>
</dbReference>
<evidence type="ECO:0000313" key="10">
    <source>
        <dbReference type="Proteomes" id="UP001155820"/>
    </source>
</evidence>
<dbReference type="FunFam" id="1.10.10.10:FF:000001">
    <property type="entry name" value="LysR family transcriptional regulator"/>
    <property type="match status" value="1"/>
</dbReference>
<dbReference type="Gene3D" id="3.40.190.10">
    <property type="entry name" value="Periplasmic binding protein-like II"/>
    <property type="match status" value="2"/>
</dbReference>
<dbReference type="RefSeq" id="WP_172873152.1">
    <property type="nucleotide sequence ID" value="NZ_JABRWL010000001.1"/>
</dbReference>
<dbReference type="Pfam" id="PF03466">
    <property type="entry name" value="LysR_substrate"/>
    <property type="match status" value="1"/>
</dbReference>
<dbReference type="Gene3D" id="1.10.10.10">
    <property type="entry name" value="Winged helix-like DNA-binding domain superfamily/Winged helix DNA-binding domain"/>
    <property type="match status" value="1"/>
</dbReference>
<accession>A0AA44IXP6</accession>
<proteinExistence type="inferred from homology"/>
<keyword evidence="10" id="KW-1185">Reference proteome</keyword>
<evidence type="ECO:0000256" key="2">
    <source>
        <dbReference type="ARBA" id="ARBA00023015"/>
    </source>
</evidence>
<dbReference type="Pfam" id="PF00126">
    <property type="entry name" value="HTH_1"/>
    <property type="match status" value="1"/>
</dbReference>
<keyword evidence="2" id="KW-0805">Transcription regulation</keyword>
<comment type="caution">
    <text evidence="9">The sequence shown here is derived from an EMBL/GenBank/DDBJ whole genome shotgun (WGS) entry which is preliminary data.</text>
</comment>
<dbReference type="GO" id="GO:0003677">
    <property type="term" value="F:DNA binding"/>
    <property type="evidence" value="ECO:0007669"/>
    <property type="project" value="UniProtKB-KW"/>
</dbReference>
<dbReference type="GO" id="GO:0032993">
    <property type="term" value="C:protein-DNA complex"/>
    <property type="evidence" value="ECO:0007669"/>
    <property type="project" value="TreeGrafter"/>
</dbReference>
<feature type="domain" description="HTH lysR-type" evidence="8">
    <location>
        <begin position="5"/>
        <end position="62"/>
    </location>
</feature>
<dbReference type="PROSITE" id="PS50931">
    <property type="entry name" value="HTH_LYSR"/>
    <property type="match status" value="1"/>
</dbReference>
<gene>
    <name evidence="9" type="ORF">FOB26_01280</name>
</gene>
<dbReference type="Proteomes" id="UP001155820">
    <property type="component" value="Unassembled WGS sequence"/>
</dbReference>
<evidence type="ECO:0000256" key="3">
    <source>
        <dbReference type="ARBA" id="ARBA00023125"/>
    </source>
</evidence>
<evidence type="ECO:0000259" key="8">
    <source>
        <dbReference type="PROSITE" id="PS50931"/>
    </source>
</evidence>
<dbReference type="PRINTS" id="PR00039">
    <property type="entry name" value="HTHLYSR"/>
</dbReference>
<evidence type="ECO:0000256" key="1">
    <source>
        <dbReference type="ARBA" id="ARBA00009437"/>
    </source>
</evidence>
<dbReference type="InterPro" id="IPR005119">
    <property type="entry name" value="LysR_subst-bd"/>
</dbReference>
<organism evidence="9 10">
    <name type="scientific">Agrobacterium pusense</name>
    <dbReference type="NCBI Taxonomy" id="648995"/>
    <lineage>
        <taxon>Bacteria</taxon>
        <taxon>Pseudomonadati</taxon>
        <taxon>Pseudomonadota</taxon>
        <taxon>Alphaproteobacteria</taxon>
        <taxon>Hyphomicrobiales</taxon>
        <taxon>Rhizobiaceae</taxon>
        <taxon>Rhizobium/Agrobacterium group</taxon>
        <taxon>Agrobacterium</taxon>
    </lineage>
</organism>
<dbReference type="InterPro" id="IPR036390">
    <property type="entry name" value="WH_DNA-bd_sf"/>
</dbReference>
<dbReference type="PANTHER" id="PTHR30346">
    <property type="entry name" value="TRANSCRIPTIONAL DUAL REGULATOR HCAR-RELATED"/>
    <property type="match status" value="1"/>
</dbReference>
<evidence type="ECO:0000256" key="7">
    <source>
        <dbReference type="ARBA" id="ARBA00083243"/>
    </source>
</evidence>
<dbReference type="InterPro" id="IPR000847">
    <property type="entry name" value="LysR_HTH_N"/>
</dbReference>
<keyword evidence="4" id="KW-0804">Transcription</keyword>
<sequence>MPTSPGLELIESFLVVAEELNFRRSSERLNVDQSALTRRIQKLEATMGFALFERTTREVSLTPAGRTFYEESAGLVRSYQRSIGAARLVAEGKTGSLRVAYMTFAAPDLMPRAIARYKGRYPHVDVRLNYMRTQGQKLALAHDEIDLGYMIGPFEHSEFHTLLLRADPLHVVMPAAHALAQRSKVSPQDLAGEELVIGDEEEWEAYRWEIDKLLAAEGINPSISLQASNTLALNGLVEAGLGITIYPQSLVKFLGDGLRAVPIDHPDFRIETILVWKRLNRARTVAQFVDVARGLKVQG</sequence>
<dbReference type="EMBL" id="JABRWM010000002">
    <property type="protein sequence ID" value="NRF17786.1"/>
    <property type="molecule type" value="Genomic_DNA"/>
</dbReference>
<comment type="similarity">
    <text evidence="1">Belongs to the LysR transcriptional regulatory family.</text>
</comment>